<organism evidence="2 3">
    <name type="scientific">Acinetobacter apis</name>
    <dbReference type="NCBI Taxonomy" id="1229165"/>
    <lineage>
        <taxon>Bacteria</taxon>
        <taxon>Pseudomonadati</taxon>
        <taxon>Pseudomonadota</taxon>
        <taxon>Gammaproteobacteria</taxon>
        <taxon>Moraxellales</taxon>
        <taxon>Moraxellaceae</taxon>
        <taxon>Acinetobacter</taxon>
    </lineage>
</organism>
<proteinExistence type="predicted"/>
<evidence type="ECO:0000313" key="3">
    <source>
        <dbReference type="Proteomes" id="UP000243463"/>
    </source>
</evidence>
<dbReference type="Pfam" id="PF20283">
    <property type="entry name" value="CTD7"/>
    <property type="match status" value="1"/>
</dbReference>
<reference evidence="3" key="1">
    <citation type="submission" date="2017-06" db="EMBL/GenBank/DDBJ databases">
        <authorList>
            <person name="Varghese N."/>
            <person name="Submissions S."/>
        </authorList>
    </citation>
    <scope>NUCLEOTIDE SEQUENCE [LARGE SCALE GENOMIC DNA]</scope>
    <source>
        <strain evidence="3">ANC 5114</strain>
    </source>
</reference>
<gene>
    <name evidence="2" type="ORF">SAMN05444584_0950</name>
</gene>
<protein>
    <recommendedName>
        <fullName evidence="1">ABC-three component systems C-terminal domain-containing protein</fullName>
    </recommendedName>
</protein>
<evidence type="ECO:0000313" key="2">
    <source>
        <dbReference type="EMBL" id="SNQ29019.1"/>
    </source>
</evidence>
<name>A0A217EEU7_9GAMM</name>
<keyword evidence="3" id="KW-1185">Reference proteome</keyword>
<dbReference type="InterPro" id="IPR046913">
    <property type="entry name" value="ABC-3C_CTD7"/>
</dbReference>
<dbReference type="EMBL" id="FZLN01000001">
    <property type="protein sequence ID" value="SNQ29019.1"/>
    <property type="molecule type" value="Genomic_DNA"/>
</dbReference>
<dbReference type="AlphaFoldDB" id="A0A217EEU7"/>
<sequence length="385" mass="45189">MGLNSYSAAASSIGYDYQIRLALLKSFEINEASEVSIEALDDIELRTEDSTTLLSLKHKKINDTLSNLSIDFWKSINIWIDRINNINTPLNFLLCTTAKVSEKSLLIKITQGFKETIDLEYINKIEVALDDSSDLKLAPIKKKFKALEDSKKIDLFNRIIILADNIRINDIPSQIINDRFRHIKSEFRQNAYESLEGWWFSKVIDQMTGRLPLPLTAGDISAKLQQISELYYADNLPLNHCQISESEIDFSDYLSDTFLFVKKLQDIQIKNSQLQRCIFDYYRASNERLDWVKSRLVSSEEITRYERRLTDEWLRFKDDLEYEDSEISEEYLRKIGREIFKWSQNTNFYIRPKVTESYVTRGSFHIIANNVQDLIYWLPKPLEDY</sequence>
<evidence type="ECO:0000259" key="1">
    <source>
        <dbReference type="Pfam" id="PF20283"/>
    </source>
</evidence>
<feature type="domain" description="ABC-three component systems C-terminal" evidence="1">
    <location>
        <begin position="260"/>
        <end position="380"/>
    </location>
</feature>
<dbReference type="Proteomes" id="UP000243463">
    <property type="component" value="Unassembled WGS sequence"/>
</dbReference>
<accession>A0A217EEU7</accession>
<dbReference type="RefSeq" id="WP_088823026.1">
    <property type="nucleotide sequence ID" value="NZ_FZLN01000001.1"/>
</dbReference>
<dbReference type="OrthoDB" id="2786695at2"/>